<organism evidence="1">
    <name type="scientific">Arundo donax</name>
    <name type="common">Giant reed</name>
    <name type="synonym">Donax arundinaceus</name>
    <dbReference type="NCBI Taxonomy" id="35708"/>
    <lineage>
        <taxon>Eukaryota</taxon>
        <taxon>Viridiplantae</taxon>
        <taxon>Streptophyta</taxon>
        <taxon>Embryophyta</taxon>
        <taxon>Tracheophyta</taxon>
        <taxon>Spermatophyta</taxon>
        <taxon>Magnoliopsida</taxon>
        <taxon>Liliopsida</taxon>
        <taxon>Poales</taxon>
        <taxon>Poaceae</taxon>
        <taxon>PACMAD clade</taxon>
        <taxon>Arundinoideae</taxon>
        <taxon>Arundineae</taxon>
        <taxon>Arundo</taxon>
    </lineage>
</organism>
<name>A0A0A9HCW8_ARUDO</name>
<protein>
    <submittedName>
        <fullName evidence="1">Uncharacterized protein</fullName>
    </submittedName>
</protein>
<sequence>MPPTLRLACRAVCCFDLVELRSSYVVACTMQNHEPLPLFVELNCASVLTGRKKWFQRIVPDFELSCTAGSLPLC</sequence>
<proteinExistence type="predicted"/>
<reference evidence="1" key="1">
    <citation type="submission" date="2014-09" db="EMBL/GenBank/DDBJ databases">
        <authorList>
            <person name="Magalhaes I.L.F."/>
            <person name="Oliveira U."/>
            <person name="Santos F.R."/>
            <person name="Vidigal T.H.D.A."/>
            <person name="Brescovit A.D."/>
            <person name="Santos A.J."/>
        </authorList>
    </citation>
    <scope>NUCLEOTIDE SEQUENCE</scope>
    <source>
        <tissue evidence="1">Shoot tissue taken approximately 20 cm above the soil surface</tissue>
    </source>
</reference>
<dbReference type="AlphaFoldDB" id="A0A0A9HCW8"/>
<accession>A0A0A9HCW8</accession>
<evidence type="ECO:0000313" key="1">
    <source>
        <dbReference type="EMBL" id="JAE34587.1"/>
    </source>
</evidence>
<dbReference type="EMBL" id="GBRH01163309">
    <property type="protein sequence ID" value="JAE34587.1"/>
    <property type="molecule type" value="Transcribed_RNA"/>
</dbReference>
<reference evidence="1" key="2">
    <citation type="journal article" date="2015" name="Data Brief">
        <title>Shoot transcriptome of the giant reed, Arundo donax.</title>
        <authorList>
            <person name="Barrero R.A."/>
            <person name="Guerrero F.D."/>
            <person name="Moolhuijzen P."/>
            <person name="Goolsby J.A."/>
            <person name="Tidwell J."/>
            <person name="Bellgard S.E."/>
            <person name="Bellgard M.I."/>
        </authorList>
    </citation>
    <scope>NUCLEOTIDE SEQUENCE</scope>
    <source>
        <tissue evidence="1">Shoot tissue taken approximately 20 cm above the soil surface</tissue>
    </source>
</reference>